<reference evidence="1 2" key="1">
    <citation type="submission" date="2016-04" db="EMBL/GenBank/DDBJ databases">
        <title>ATOL: Assembling a taxonomically balanced genome-scale reconstruction of the evolutionary history of the Enterobacteriaceae.</title>
        <authorList>
            <person name="Plunkett G.III."/>
            <person name="Neeno-Eckwall E.C."/>
            <person name="Glasner J.D."/>
            <person name="Perna N.T."/>
        </authorList>
    </citation>
    <scope>NUCLEOTIDE SEQUENCE [LARGE SCALE GENOMIC DNA]</scope>
    <source>
        <strain evidence="1 2">ATCC 51604</strain>
    </source>
</reference>
<dbReference type="EMBL" id="LXEP01000006">
    <property type="protein sequence ID" value="OAT23284.1"/>
    <property type="molecule type" value="Genomic_DNA"/>
</dbReference>
<dbReference type="Pfam" id="PF06891">
    <property type="entry name" value="P2_Phage_GpR"/>
    <property type="match status" value="1"/>
</dbReference>
<evidence type="ECO:0000313" key="2">
    <source>
        <dbReference type="Proteomes" id="UP000078504"/>
    </source>
</evidence>
<organism evidence="1 2">
    <name type="scientific">Buttiauxella gaviniae ATCC 51604</name>
    <dbReference type="NCBI Taxonomy" id="1354253"/>
    <lineage>
        <taxon>Bacteria</taxon>
        <taxon>Pseudomonadati</taxon>
        <taxon>Pseudomonadota</taxon>
        <taxon>Gammaproteobacteria</taxon>
        <taxon>Enterobacterales</taxon>
        <taxon>Enterobacteriaceae</taxon>
        <taxon>Buttiauxella</taxon>
    </lineage>
</organism>
<dbReference type="RefSeq" id="WP_064512310.1">
    <property type="nucleotide sequence ID" value="NZ_LXEP01000006.1"/>
</dbReference>
<gene>
    <name evidence="1" type="ORF">M977_00759</name>
</gene>
<dbReference type="InterPro" id="IPR009678">
    <property type="entry name" value="Phage_tail_completion_R"/>
</dbReference>
<proteinExistence type="predicted"/>
<name>A0A1B7I4V1_9ENTR</name>
<protein>
    <submittedName>
        <fullName evidence="1">Phage protein</fullName>
    </submittedName>
</protein>
<comment type="caution">
    <text evidence="1">The sequence shown here is derived from an EMBL/GenBank/DDBJ whole genome shotgun (WGS) entry which is preliminary data.</text>
</comment>
<evidence type="ECO:0000313" key="1">
    <source>
        <dbReference type="EMBL" id="OAT23284.1"/>
    </source>
</evidence>
<dbReference type="AlphaFoldDB" id="A0A1B7I4V1"/>
<sequence>MTLLDSLTEFVKSNMPKRAMEGFESLMDEVRFEPAARDLGAGQYRLSIMQYTVTLEWARFPFRVYDPQIAMALVQVWYMTEGAKAMDSINMDWELPEIDVEVDEDETAIVLITGKLSEPVDLLEDPDGPIPFDGCRWRLAQSSVWVAEQATMFVGSGDGTWPVQSEVS</sequence>
<dbReference type="Proteomes" id="UP000078504">
    <property type="component" value="Unassembled WGS sequence"/>
</dbReference>
<accession>A0A1B7I4V1</accession>
<dbReference type="PATRIC" id="fig|1354253.4.peg.781"/>